<comment type="subcellular location">
    <subcellularLocation>
        <location evidence="1 4">Nucleus</location>
        <location evidence="1 4">Nucleolus</location>
    </subcellularLocation>
</comment>
<feature type="compositionally biased region" description="Low complexity" evidence="5">
    <location>
        <begin position="221"/>
        <end position="236"/>
    </location>
</feature>
<evidence type="ECO:0000313" key="8">
    <source>
        <dbReference type="Proteomes" id="UP001141327"/>
    </source>
</evidence>
<keyword evidence="3 4" id="KW-0539">Nucleus</keyword>
<feature type="region of interest" description="Disordered" evidence="5">
    <location>
        <begin position="221"/>
        <end position="245"/>
    </location>
</feature>
<dbReference type="SMART" id="SM00879">
    <property type="entry name" value="Brix"/>
    <property type="match status" value="1"/>
</dbReference>
<dbReference type="PANTHER" id="PTHR12728">
    <property type="entry name" value="BRIX DOMAIN CONTAINING PROTEIN"/>
    <property type="match status" value="1"/>
</dbReference>
<dbReference type="Proteomes" id="UP001141327">
    <property type="component" value="Unassembled WGS sequence"/>
</dbReference>
<organism evidence="7 8">
    <name type="scientific">Paratrimastix pyriformis</name>
    <dbReference type="NCBI Taxonomy" id="342808"/>
    <lineage>
        <taxon>Eukaryota</taxon>
        <taxon>Metamonada</taxon>
        <taxon>Preaxostyla</taxon>
        <taxon>Paratrimastigidae</taxon>
        <taxon>Paratrimastix</taxon>
    </lineage>
</organism>
<name>A0ABQ8UQP0_9EUKA</name>
<evidence type="ECO:0000313" key="7">
    <source>
        <dbReference type="EMBL" id="KAJ4460608.1"/>
    </source>
</evidence>
<evidence type="ECO:0000256" key="3">
    <source>
        <dbReference type="ARBA" id="ARBA00023242"/>
    </source>
</evidence>
<protein>
    <recommendedName>
        <fullName evidence="4">Ribosome production factor 2 homolog</fullName>
    </recommendedName>
    <alternativeName>
        <fullName evidence="4">Ribosome biogenesis protein RPF2 homolog</fullName>
    </alternativeName>
</protein>
<dbReference type="Pfam" id="PF04427">
    <property type="entry name" value="Brix"/>
    <property type="match status" value="1"/>
</dbReference>
<gene>
    <name evidence="7" type="ORF">PAPYR_3251</name>
</gene>
<evidence type="ECO:0000259" key="6">
    <source>
        <dbReference type="PROSITE" id="PS50833"/>
    </source>
</evidence>
<evidence type="ECO:0000256" key="4">
    <source>
        <dbReference type="RuleBase" id="RU367086"/>
    </source>
</evidence>
<reference evidence="7" key="1">
    <citation type="journal article" date="2022" name="bioRxiv">
        <title>Genomics of Preaxostyla Flagellates Illuminates Evolutionary Transitions and the Path Towards Mitochondrial Loss.</title>
        <authorList>
            <person name="Novak L.V.F."/>
            <person name="Treitli S.C."/>
            <person name="Pyrih J."/>
            <person name="Halakuc P."/>
            <person name="Pipaliya S.V."/>
            <person name="Vacek V."/>
            <person name="Brzon O."/>
            <person name="Soukal P."/>
            <person name="Eme L."/>
            <person name="Dacks J.B."/>
            <person name="Karnkowska A."/>
            <person name="Elias M."/>
            <person name="Hampl V."/>
        </authorList>
    </citation>
    <scope>NUCLEOTIDE SEQUENCE</scope>
    <source>
        <strain evidence="7">RCP-MX</strain>
    </source>
</reference>
<proteinExistence type="inferred from homology"/>
<sequence>METATDSVVNELSAQLRQSKTKRGRRALETRLPKLVETYKQAMIIKGAKTSEIITELLKDINYLKSPHVIRFSRHNNVLPFDVAGRESLEFFAKKNDCSLMAFGYHQKKRPHSIVFARFFAYQLLHMIELGITGYVPICCFDTPPHAPGSKPCFVFQGDLFETDEVLGVLKNLFLDFFRAAQVPAVNISGLDHVIMVTAVSPKKVLFRHYTIQMKRATGAAAPAPDQAAPAEGAAPSIPTPVGSTGMKVELKEMGPSIDFEVRRHQFADPALTKLAMHTKKPKAKDADIKKNLSRGLLGEELGRVHVGRQDLDELKTHVKMSKALRNVKAPAGAAPAEGEEAAEGEEGPAPMEREGEGEEAPSGEEAEEEESGPEGEEDGEGEGEEDDDDDDDVDEIIAEGITLAHPEGEGEEAEGDDDEEEEDGDAEEDE</sequence>
<keyword evidence="8" id="KW-1185">Reference proteome</keyword>
<feature type="domain" description="Brix" evidence="6">
    <location>
        <begin position="40"/>
        <end position="271"/>
    </location>
</feature>
<dbReference type="EMBL" id="JAPMOS010000012">
    <property type="protein sequence ID" value="KAJ4460608.1"/>
    <property type="molecule type" value="Genomic_DNA"/>
</dbReference>
<evidence type="ECO:0000256" key="5">
    <source>
        <dbReference type="SAM" id="MobiDB-lite"/>
    </source>
</evidence>
<feature type="compositionally biased region" description="Acidic residues" evidence="5">
    <location>
        <begin position="338"/>
        <end position="347"/>
    </location>
</feature>
<dbReference type="PROSITE" id="PS50833">
    <property type="entry name" value="BRIX"/>
    <property type="match status" value="1"/>
</dbReference>
<dbReference type="InterPro" id="IPR007109">
    <property type="entry name" value="Brix"/>
</dbReference>
<accession>A0ABQ8UQP0</accession>
<evidence type="ECO:0000256" key="2">
    <source>
        <dbReference type="ARBA" id="ARBA00010782"/>
    </source>
</evidence>
<dbReference type="PANTHER" id="PTHR12728:SF0">
    <property type="entry name" value="RIBOSOME PRODUCTION FACTOR 2 HOMOLOG"/>
    <property type="match status" value="1"/>
</dbReference>
<feature type="compositionally biased region" description="Acidic residues" evidence="5">
    <location>
        <begin position="356"/>
        <end position="398"/>
    </location>
</feature>
<dbReference type="InterPro" id="IPR039770">
    <property type="entry name" value="Rpf2"/>
</dbReference>
<feature type="region of interest" description="Disordered" evidence="5">
    <location>
        <begin position="326"/>
        <end position="431"/>
    </location>
</feature>
<feature type="compositionally biased region" description="Acidic residues" evidence="5">
    <location>
        <begin position="410"/>
        <end position="431"/>
    </location>
</feature>
<comment type="similarity">
    <text evidence="2 4">Belongs to the RPF2 family.</text>
</comment>
<evidence type="ECO:0000256" key="1">
    <source>
        <dbReference type="ARBA" id="ARBA00004604"/>
    </source>
</evidence>
<comment type="caution">
    <text evidence="7">The sequence shown here is derived from an EMBL/GenBank/DDBJ whole genome shotgun (WGS) entry which is preliminary data.</text>
</comment>